<dbReference type="PROSITE" id="PS51257">
    <property type="entry name" value="PROKAR_LIPOPROTEIN"/>
    <property type="match status" value="1"/>
</dbReference>
<keyword evidence="6" id="KW-1185">Reference proteome</keyword>
<dbReference type="SUPFAM" id="SSF56300">
    <property type="entry name" value="Metallo-dependent phosphatases"/>
    <property type="match status" value="1"/>
</dbReference>
<dbReference type="PANTHER" id="PTHR10161:SF14">
    <property type="entry name" value="TARTRATE-RESISTANT ACID PHOSPHATASE TYPE 5"/>
    <property type="match status" value="1"/>
</dbReference>
<feature type="chain" id="PRO_5046320259" evidence="3">
    <location>
        <begin position="22"/>
        <end position="337"/>
    </location>
</feature>
<proteinExistence type="predicted"/>
<evidence type="ECO:0000256" key="2">
    <source>
        <dbReference type="ARBA" id="ARBA00022801"/>
    </source>
</evidence>
<protein>
    <submittedName>
        <fullName evidence="5">Metallophosphoesterase</fullName>
    </submittedName>
</protein>
<keyword evidence="1 3" id="KW-0732">Signal</keyword>
<dbReference type="PANTHER" id="PTHR10161">
    <property type="entry name" value="TARTRATE-RESISTANT ACID PHOSPHATASE TYPE 5"/>
    <property type="match status" value="1"/>
</dbReference>
<dbReference type="Gene3D" id="3.60.21.10">
    <property type="match status" value="1"/>
</dbReference>
<dbReference type="InterPro" id="IPR029052">
    <property type="entry name" value="Metallo-depent_PP-like"/>
</dbReference>
<reference evidence="6" key="1">
    <citation type="journal article" date="2019" name="Int. J. Syst. Evol. Microbiol.">
        <title>The Global Catalogue of Microorganisms (GCM) 10K type strain sequencing project: providing services to taxonomists for standard genome sequencing and annotation.</title>
        <authorList>
            <consortium name="The Broad Institute Genomics Platform"/>
            <consortium name="The Broad Institute Genome Sequencing Center for Infectious Disease"/>
            <person name="Wu L."/>
            <person name="Ma J."/>
        </authorList>
    </citation>
    <scope>NUCLEOTIDE SEQUENCE [LARGE SCALE GENOMIC DNA]</scope>
    <source>
        <strain evidence="6">CCTCC AB 2013263</strain>
    </source>
</reference>
<evidence type="ECO:0000259" key="4">
    <source>
        <dbReference type="Pfam" id="PF00149"/>
    </source>
</evidence>
<dbReference type="EMBL" id="JBHRZF010000193">
    <property type="protein sequence ID" value="MFC3862409.1"/>
    <property type="molecule type" value="Genomic_DNA"/>
</dbReference>
<dbReference type="Pfam" id="PF00149">
    <property type="entry name" value="Metallophos"/>
    <property type="match status" value="1"/>
</dbReference>
<gene>
    <name evidence="5" type="ORF">ACFOPQ_16725</name>
</gene>
<accession>A0ABV8AAE4</accession>
<dbReference type="Proteomes" id="UP001595748">
    <property type="component" value="Unassembled WGS sequence"/>
</dbReference>
<dbReference type="RefSeq" id="WP_380080260.1">
    <property type="nucleotide sequence ID" value="NZ_JBHRZF010000193.1"/>
</dbReference>
<comment type="caution">
    <text evidence="5">The sequence shown here is derived from an EMBL/GenBank/DDBJ whole genome shotgun (WGS) entry which is preliminary data.</text>
</comment>
<evidence type="ECO:0000256" key="3">
    <source>
        <dbReference type="SAM" id="SignalP"/>
    </source>
</evidence>
<evidence type="ECO:0000256" key="1">
    <source>
        <dbReference type="ARBA" id="ARBA00022729"/>
    </source>
</evidence>
<dbReference type="InterPro" id="IPR004843">
    <property type="entry name" value="Calcineurin-like_PHP"/>
</dbReference>
<name>A0ABV8AAE4_9DEIO</name>
<keyword evidence="2" id="KW-0378">Hydrolase</keyword>
<feature type="domain" description="Calcineurin-like phosphoesterase" evidence="4">
    <location>
        <begin position="68"/>
        <end position="260"/>
    </location>
</feature>
<dbReference type="InterPro" id="IPR051558">
    <property type="entry name" value="Metallophosphoesterase_PAP"/>
</dbReference>
<feature type="signal peptide" evidence="3">
    <location>
        <begin position="1"/>
        <end position="21"/>
    </location>
</feature>
<evidence type="ECO:0000313" key="6">
    <source>
        <dbReference type="Proteomes" id="UP001595748"/>
    </source>
</evidence>
<sequence>MPLFRSLILAALLSACAPSLAPVEMRDTVVQPVPPGETLRVVIMGDQGTSLPDQHAVAKGMQATCKDAGCDLGFGLGDNFYPAGPTSTLSPLFKERFADLYGPLKIPFLMITGNHDETLVHGGDGANPAGAEVQIAHSKLKAQWVMPDRYYRAQVGDLLDVLAVDTTPLASMVPSRRAVERPGGSWEIMQRKWLAQQARESKAQWTVVLGHHPLYSNGKHGDAGAYDGWPSPLMRGDAVRSLYRAACQDIDIIFSGHDHALQLFAPQAECPGTWQVVSGAAGKVDGIQKGKRPAAFQQYRLPGFTWMKVTREELNLRFYTVNSEGVPALAFEQVIRK</sequence>
<organism evidence="5 6">
    <name type="scientific">Deinococcus antarcticus</name>
    <dbReference type="NCBI Taxonomy" id="1298767"/>
    <lineage>
        <taxon>Bacteria</taxon>
        <taxon>Thermotogati</taxon>
        <taxon>Deinococcota</taxon>
        <taxon>Deinococci</taxon>
        <taxon>Deinococcales</taxon>
        <taxon>Deinococcaceae</taxon>
        <taxon>Deinococcus</taxon>
    </lineage>
</organism>
<evidence type="ECO:0000313" key="5">
    <source>
        <dbReference type="EMBL" id="MFC3862409.1"/>
    </source>
</evidence>